<dbReference type="SUPFAM" id="SSF53335">
    <property type="entry name" value="S-adenosyl-L-methionine-dependent methyltransferases"/>
    <property type="match status" value="1"/>
</dbReference>
<evidence type="ECO:0000256" key="6">
    <source>
        <dbReference type="ARBA" id="ARBA00022552"/>
    </source>
</evidence>
<evidence type="ECO:0000259" key="15">
    <source>
        <dbReference type="PROSITE" id="PS51686"/>
    </source>
</evidence>
<keyword evidence="9 14" id="KW-0949">S-adenosyl-L-methionine</keyword>
<protein>
    <recommendedName>
        <fullName evidence="4">16S rRNA (cytosine(967)-C(5))-methyltransferase</fullName>
        <ecNumber evidence="4">2.1.1.176</ecNumber>
    </recommendedName>
    <alternativeName>
        <fullName evidence="11">16S rRNA m5C967 methyltransferase</fullName>
    </alternativeName>
    <alternativeName>
        <fullName evidence="12">rRNA (cytosine-C(5)-)-methyltransferase RsmB</fullName>
    </alternativeName>
</protein>
<keyword evidence="17" id="KW-1185">Reference proteome</keyword>
<dbReference type="Gene3D" id="3.40.50.150">
    <property type="entry name" value="Vaccinia Virus protein VP39"/>
    <property type="match status" value="1"/>
</dbReference>
<comment type="function">
    <text evidence="1">Specifically methylates the cytosine at position 967 (m5C967) of 16S rRNA.</text>
</comment>
<evidence type="ECO:0000256" key="3">
    <source>
        <dbReference type="ARBA" id="ARBA00007494"/>
    </source>
</evidence>
<proteinExistence type="inferred from homology"/>
<name>A0AA41R213_9BACT</name>
<feature type="domain" description="SAM-dependent MTase RsmB/NOP-type" evidence="15">
    <location>
        <begin position="171"/>
        <end position="449"/>
    </location>
</feature>
<evidence type="ECO:0000256" key="14">
    <source>
        <dbReference type="PROSITE-ProRule" id="PRU01023"/>
    </source>
</evidence>
<comment type="subcellular location">
    <subcellularLocation>
        <location evidence="2">Cytoplasm</location>
    </subcellularLocation>
</comment>
<keyword evidence="7 14" id="KW-0489">Methyltransferase</keyword>
<keyword evidence="5" id="KW-0963">Cytoplasm</keyword>
<evidence type="ECO:0000313" key="16">
    <source>
        <dbReference type="EMBL" id="MCJ8500574.1"/>
    </source>
</evidence>
<dbReference type="InterPro" id="IPR054728">
    <property type="entry name" value="RsmB-like_ferredoxin"/>
</dbReference>
<evidence type="ECO:0000256" key="1">
    <source>
        <dbReference type="ARBA" id="ARBA00002724"/>
    </source>
</evidence>
<dbReference type="SUPFAM" id="SSF48013">
    <property type="entry name" value="NusB-like"/>
    <property type="match status" value="1"/>
</dbReference>
<dbReference type="GO" id="GO:0008649">
    <property type="term" value="F:rRNA methyltransferase activity"/>
    <property type="evidence" value="ECO:0007669"/>
    <property type="project" value="InterPro"/>
</dbReference>
<dbReference type="Gene3D" id="1.10.940.10">
    <property type="entry name" value="NusB-like"/>
    <property type="match status" value="1"/>
</dbReference>
<evidence type="ECO:0000256" key="7">
    <source>
        <dbReference type="ARBA" id="ARBA00022603"/>
    </source>
</evidence>
<dbReference type="EC" id="2.1.1.176" evidence="4"/>
<dbReference type="InterPro" id="IPR049560">
    <property type="entry name" value="MeTrfase_RsmB-F_NOP2_cat"/>
</dbReference>
<dbReference type="Pfam" id="PF01189">
    <property type="entry name" value="Methyltr_RsmB-F"/>
    <property type="match status" value="1"/>
</dbReference>
<accession>A0AA41R213</accession>
<dbReference type="NCBIfam" id="TIGR00563">
    <property type="entry name" value="rsmB"/>
    <property type="match status" value="1"/>
</dbReference>
<keyword evidence="10 14" id="KW-0694">RNA-binding</keyword>
<evidence type="ECO:0000256" key="9">
    <source>
        <dbReference type="ARBA" id="ARBA00022691"/>
    </source>
</evidence>
<dbReference type="PROSITE" id="PS51686">
    <property type="entry name" value="SAM_MT_RSMB_NOP"/>
    <property type="match status" value="1"/>
</dbReference>
<sequence length="453" mass="50848">MSNARQIAFDLLCGVQQGEYPLDHLLDAAADRFEDLSRPDRALAHALIYGTLRWQGRLDHVIDFWGKKPEKIDPRVRIVLRMALFQFLFMDRVPQRAIVHSAVELTKRNGRRYAAGFVNGVLRRALAAPEQVVWPDAAQDPVGWLATHHALPPWLARRWIERWGLTEAEALCTAINTIPEVTLRVNTLRTDRDALLQALGQDTEQIRTTHHSPEGIVVAGFKRSLTQWSSYQAGLFQVQDEAAQLVTHLVAPQPGETIWDACAGLGTKTAHLAQLMDHRGTLLAADRQGTKLDRLENEMTRLGITMVRRQVMDLEIPNAADGLPSFDRILVDAPCSGLGVLRKNPDGKWHTRPADLARCRQRQLTLLNSVAVHVRNGGRLVYAVCSMEPEENEGVVEQFLQNRSDFAIYRPEMNEVASPETFLTSEGYLKTMPHRHGMDGFFAVCLVRSASSL</sequence>
<dbReference type="GO" id="GO:0005737">
    <property type="term" value="C:cytoplasm"/>
    <property type="evidence" value="ECO:0007669"/>
    <property type="project" value="UniProtKB-SubCell"/>
</dbReference>
<evidence type="ECO:0000256" key="11">
    <source>
        <dbReference type="ARBA" id="ARBA00030399"/>
    </source>
</evidence>
<reference evidence="16" key="1">
    <citation type="submission" date="2022-04" db="EMBL/GenBank/DDBJ databases">
        <title>Desulfatitalea alkaliphila sp. nov., a novel anaerobic sulfate-reducing bacterium isolated from terrestrial mud volcano, Taman Peninsula, Russia.</title>
        <authorList>
            <person name="Khomyakova M.A."/>
            <person name="Merkel A.Y."/>
            <person name="Slobodkin A.I."/>
        </authorList>
    </citation>
    <scope>NUCLEOTIDE SEQUENCE</scope>
    <source>
        <strain evidence="16">M08but</strain>
    </source>
</reference>
<feature type="binding site" evidence="14">
    <location>
        <position position="313"/>
    </location>
    <ligand>
        <name>S-adenosyl-L-methionine</name>
        <dbReference type="ChEBI" id="CHEBI:59789"/>
    </ligand>
</feature>
<evidence type="ECO:0000313" key="17">
    <source>
        <dbReference type="Proteomes" id="UP001165427"/>
    </source>
</evidence>
<dbReference type="PROSITE" id="PS01153">
    <property type="entry name" value="NOL1_NOP2_SUN"/>
    <property type="match status" value="1"/>
</dbReference>
<keyword evidence="6" id="KW-0698">rRNA processing</keyword>
<dbReference type="Gene3D" id="3.30.70.1170">
    <property type="entry name" value="Sun protein, domain 3"/>
    <property type="match status" value="1"/>
</dbReference>
<dbReference type="InterPro" id="IPR004573">
    <property type="entry name" value="rRNA_ssu_MeTfrase_B"/>
</dbReference>
<gene>
    <name evidence="16" type="primary">rsmB</name>
    <name evidence="16" type="ORF">MRX98_08320</name>
</gene>
<comment type="catalytic activity">
    <reaction evidence="13">
        <text>cytidine(967) in 16S rRNA + S-adenosyl-L-methionine = 5-methylcytidine(967) in 16S rRNA + S-adenosyl-L-homocysteine + H(+)</text>
        <dbReference type="Rhea" id="RHEA:42748"/>
        <dbReference type="Rhea" id="RHEA-COMP:10219"/>
        <dbReference type="Rhea" id="RHEA-COMP:10220"/>
        <dbReference type="ChEBI" id="CHEBI:15378"/>
        <dbReference type="ChEBI" id="CHEBI:57856"/>
        <dbReference type="ChEBI" id="CHEBI:59789"/>
        <dbReference type="ChEBI" id="CHEBI:74483"/>
        <dbReference type="ChEBI" id="CHEBI:82748"/>
        <dbReference type="EC" id="2.1.1.176"/>
    </reaction>
</comment>
<evidence type="ECO:0000256" key="12">
    <source>
        <dbReference type="ARBA" id="ARBA00031088"/>
    </source>
</evidence>
<evidence type="ECO:0000256" key="8">
    <source>
        <dbReference type="ARBA" id="ARBA00022679"/>
    </source>
</evidence>
<dbReference type="InterPro" id="IPR029063">
    <property type="entry name" value="SAM-dependent_MTases_sf"/>
</dbReference>
<dbReference type="PANTHER" id="PTHR22807">
    <property type="entry name" value="NOP2 YEAST -RELATED NOL1/NOP2/FMU SUN DOMAIN-CONTAINING"/>
    <property type="match status" value="1"/>
</dbReference>
<dbReference type="InterPro" id="IPR001678">
    <property type="entry name" value="MeTrfase_RsmB-F_NOP2_dom"/>
</dbReference>
<dbReference type="Pfam" id="PF01029">
    <property type="entry name" value="NusB"/>
    <property type="match status" value="1"/>
</dbReference>
<dbReference type="PRINTS" id="PR02008">
    <property type="entry name" value="RCMTFAMILY"/>
</dbReference>
<evidence type="ECO:0000256" key="13">
    <source>
        <dbReference type="ARBA" id="ARBA00047283"/>
    </source>
</evidence>
<dbReference type="InterPro" id="IPR035926">
    <property type="entry name" value="NusB-like_sf"/>
</dbReference>
<feature type="binding site" evidence="14">
    <location>
        <position position="332"/>
    </location>
    <ligand>
        <name>S-adenosyl-L-methionine</name>
        <dbReference type="ChEBI" id="CHEBI:59789"/>
    </ligand>
</feature>
<evidence type="ECO:0000256" key="5">
    <source>
        <dbReference type="ARBA" id="ARBA00022490"/>
    </source>
</evidence>
<evidence type="ECO:0000256" key="10">
    <source>
        <dbReference type="ARBA" id="ARBA00022884"/>
    </source>
</evidence>
<dbReference type="InterPro" id="IPR023267">
    <property type="entry name" value="RCMT"/>
</dbReference>
<evidence type="ECO:0000256" key="4">
    <source>
        <dbReference type="ARBA" id="ARBA00012140"/>
    </source>
</evidence>
<comment type="caution">
    <text evidence="16">The sequence shown here is derived from an EMBL/GenBank/DDBJ whole genome shotgun (WGS) entry which is preliminary data.</text>
</comment>
<comment type="caution">
    <text evidence="14">Lacks conserved residue(s) required for the propagation of feature annotation.</text>
</comment>
<dbReference type="Proteomes" id="UP001165427">
    <property type="component" value="Unassembled WGS sequence"/>
</dbReference>
<dbReference type="GO" id="GO:0003723">
    <property type="term" value="F:RNA binding"/>
    <property type="evidence" value="ECO:0007669"/>
    <property type="project" value="UniProtKB-UniRule"/>
</dbReference>
<dbReference type="RefSeq" id="WP_246905328.1">
    <property type="nucleotide sequence ID" value="NZ_JALJRB010000007.1"/>
</dbReference>
<dbReference type="PANTHER" id="PTHR22807:SF61">
    <property type="entry name" value="NOL1_NOP2_SUN FAMILY PROTEIN _ ANTITERMINATION NUSB DOMAIN-CONTAINING PROTEIN"/>
    <property type="match status" value="1"/>
</dbReference>
<dbReference type="NCBIfam" id="NF011494">
    <property type="entry name" value="PRK14902.1"/>
    <property type="match status" value="1"/>
</dbReference>
<dbReference type="EMBL" id="JALJRB010000007">
    <property type="protein sequence ID" value="MCJ8500574.1"/>
    <property type="molecule type" value="Genomic_DNA"/>
</dbReference>
<comment type="similarity">
    <text evidence="3 14">Belongs to the class I-like SAM-binding methyltransferase superfamily. RsmB/NOP family.</text>
</comment>
<keyword evidence="8 14" id="KW-0808">Transferase</keyword>
<organism evidence="16 17">
    <name type="scientific">Desulfatitalea alkaliphila</name>
    <dbReference type="NCBI Taxonomy" id="2929485"/>
    <lineage>
        <taxon>Bacteria</taxon>
        <taxon>Pseudomonadati</taxon>
        <taxon>Thermodesulfobacteriota</taxon>
        <taxon>Desulfobacteria</taxon>
        <taxon>Desulfobacterales</taxon>
        <taxon>Desulfosarcinaceae</taxon>
        <taxon>Desulfatitalea</taxon>
    </lineage>
</organism>
<evidence type="ECO:0000256" key="2">
    <source>
        <dbReference type="ARBA" id="ARBA00004496"/>
    </source>
</evidence>
<feature type="binding site" evidence="14">
    <location>
        <position position="286"/>
    </location>
    <ligand>
        <name>S-adenosyl-L-methionine</name>
        <dbReference type="ChEBI" id="CHEBI:59789"/>
    </ligand>
</feature>
<dbReference type="GO" id="GO:0006355">
    <property type="term" value="P:regulation of DNA-templated transcription"/>
    <property type="evidence" value="ECO:0007669"/>
    <property type="project" value="InterPro"/>
</dbReference>
<feature type="active site" description="Nucleophile" evidence="14">
    <location>
        <position position="385"/>
    </location>
</feature>
<dbReference type="InterPro" id="IPR018314">
    <property type="entry name" value="RsmB/NOL1/NOP2-like_CS"/>
</dbReference>
<dbReference type="AlphaFoldDB" id="A0AA41R213"/>
<dbReference type="InterPro" id="IPR006027">
    <property type="entry name" value="NusB_RsmB_TIM44"/>
</dbReference>
<dbReference type="Pfam" id="PF22458">
    <property type="entry name" value="RsmF-B_ferredox"/>
    <property type="match status" value="1"/>
</dbReference>